<dbReference type="InterPro" id="IPR016071">
    <property type="entry name" value="Staphylococal_nuclease_OB-fold"/>
</dbReference>
<dbReference type="SUPFAM" id="SSF50199">
    <property type="entry name" value="Staphylococcal nuclease"/>
    <property type="match status" value="1"/>
</dbReference>
<dbReference type="InterPro" id="IPR035437">
    <property type="entry name" value="SNase_OB-fold_sf"/>
</dbReference>
<evidence type="ECO:0000256" key="1">
    <source>
        <dbReference type="SAM" id="SignalP"/>
    </source>
</evidence>
<dbReference type="Proteomes" id="UP000244915">
    <property type="component" value="Chromosome 1"/>
</dbReference>
<dbReference type="KEGG" id="ypac:CEW88_05595"/>
<dbReference type="EMBL" id="CP022189">
    <property type="protein sequence ID" value="AWI83182.1"/>
    <property type="molecule type" value="Genomic_DNA"/>
</dbReference>
<dbReference type="PROSITE" id="PS50830">
    <property type="entry name" value="TNASE_3"/>
    <property type="match status" value="1"/>
</dbReference>
<accession>A0A2U8HB85</accession>
<gene>
    <name evidence="3" type="ORF">CEW88_05595</name>
</gene>
<dbReference type="SMART" id="SM00318">
    <property type="entry name" value="SNc"/>
    <property type="match status" value="1"/>
</dbReference>
<feature type="signal peptide" evidence="1">
    <location>
        <begin position="1"/>
        <end position="32"/>
    </location>
</feature>
<sequence>MIRLCSRFVSALFIIVSLTSPWVSLVAAPVAAAQPEITGRIRVIDGDTFDVGDVRVRLFGVDAPERGQTCGGGAKPTWACGAWVTSEVRARYEGRRASCARRDTDRYGRAVARCSVDGEDVGRELVSEGLAFAYRAYSLDYDLDEKRAVVRGVGVHGSEVRRPAEYRAETRNAANSAAVAAAPQGCVIKGNVSSKGERIFHVPGQKYYAATRITVTKGERWFCSETEARKAGWRKARQ</sequence>
<dbReference type="Pfam" id="PF00565">
    <property type="entry name" value="SNase"/>
    <property type="match status" value="1"/>
</dbReference>
<evidence type="ECO:0000259" key="2">
    <source>
        <dbReference type="PROSITE" id="PS50830"/>
    </source>
</evidence>
<evidence type="ECO:0000313" key="4">
    <source>
        <dbReference type="Proteomes" id="UP000244915"/>
    </source>
</evidence>
<keyword evidence="1" id="KW-0732">Signal</keyword>
<dbReference type="OrthoDB" id="9805504at2"/>
<organism evidence="3 4">
    <name type="scientific">Alloyangia pacifica</name>
    <dbReference type="NCBI Taxonomy" id="311180"/>
    <lineage>
        <taxon>Bacteria</taxon>
        <taxon>Pseudomonadati</taxon>
        <taxon>Pseudomonadota</taxon>
        <taxon>Alphaproteobacteria</taxon>
        <taxon>Rhodobacterales</taxon>
        <taxon>Roseobacteraceae</taxon>
        <taxon>Alloyangia</taxon>
    </lineage>
</organism>
<feature type="chain" id="PRO_5016014322" evidence="1">
    <location>
        <begin position="33"/>
        <end position="238"/>
    </location>
</feature>
<protein>
    <submittedName>
        <fullName evidence="3">Nuclease</fullName>
    </submittedName>
</protein>
<proteinExistence type="predicted"/>
<name>A0A2U8HB85_9RHOB</name>
<dbReference type="Gene3D" id="2.40.50.90">
    <property type="match status" value="1"/>
</dbReference>
<reference evidence="3 4" key="1">
    <citation type="submission" date="2017-06" db="EMBL/GenBank/DDBJ databases">
        <title>Yangia sp. YSBP01 complete genome sequence.</title>
        <authorList>
            <person name="Woo J.-H."/>
            <person name="Kim H.-S."/>
        </authorList>
    </citation>
    <scope>NUCLEOTIDE SEQUENCE [LARGE SCALE GENOMIC DNA]</scope>
    <source>
        <strain evidence="3 4">YSBP01</strain>
    </source>
</reference>
<feature type="domain" description="TNase-like" evidence="2">
    <location>
        <begin position="42"/>
        <end position="177"/>
    </location>
</feature>
<evidence type="ECO:0000313" key="3">
    <source>
        <dbReference type="EMBL" id="AWI83182.1"/>
    </source>
</evidence>
<dbReference type="AlphaFoldDB" id="A0A2U8HB85"/>